<protein>
    <recommendedName>
        <fullName evidence="1">Swiss Army Knife 2H phosphoesterase domain-containing protein</fullName>
    </recommendedName>
</protein>
<evidence type="ECO:0000313" key="2">
    <source>
        <dbReference type="EMBL" id="KAL0478926.1"/>
    </source>
</evidence>
<organism evidence="2 3">
    <name type="scientific">Acrasis kona</name>
    <dbReference type="NCBI Taxonomy" id="1008807"/>
    <lineage>
        <taxon>Eukaryota</taxon>
        <taxon>Discoba</taxon>
        <taxon>Heterolobosea</taxon>
        <taxon>Tetramitia</taxon>
        <taxon>Eutetramitia</taxon>
        <taxon>Acrasidae</taxon>
        <taxon>Acrasis</taxon>
    </lineage>
</organism>
<dbReference type="Gene3D" id="3.40.50.300">
    <property type="entry name" value="P-loop containing nucleotide triphosphate hydrolases"/>
    <property type="match status" value="1"/>
</dbReference>
<sequence>MSDQAEKKLYILRGISGSGKSYLANQIIEKEGGGQIFSADDYFINKNTGKYEYKADKIANAHTWSQNRAWDAMEKGVTPIIIDNTNTKCWEAKPYVEEGLKNGYKVEIQEPTTPWAKNAEELFNRNQHGVPLESIMSMLNRWDDDFTVQSIMKTKSKFKKRDNNKRQKLNQQTITVKTADGEEIRFMSGYVGLFGTKTEELCNDNPTDLVPKDYIVQREKRDGPEHHLTIFFVNEFKTAQNNLEKAYVEEVKDLKTNKKYNNDQESKIQLWMDVLSKVITCDWKNFGVGKVVQGSDETMFQVIDWPSANECRQKLGLGKKDFHLSLGFKARDLHNVPKNVSTLVWNKE</sequence>
<proteinExistence type="predicted"/>
<dbReference type="PANTHER" id="PTHR13308">
    <property type="entry name" value="NEDD4-BINDING PROTEIN 2-LIKE 1"/>
    <property type="match status" value="1"/>
</dbReference>
<dbReference type="Proteomes" id="UP001431209">
    <property type="component" value="Unassembled WGS sequence"/>
</dbReference>
<dbReference type="InterPro" id="IPR054498">
    <property type="entry name" value="2H-SAK"/>
</dbReference>
<dbReference type="AlphaFoldDB" id="A0AAW2YQ26"/>
<comment type="caution">
    <text evidence="2">The sequence shown here is derived from an EMBL/GenBank/DDBJ whole genome shotgun (WGS) entry which is preliminary data.</text>
</comment>
<dbReference type="Pfam" id="PF22547">
    <property type="entry name" value="2H-SAK"/>
    <property type="match status" value="1"/>
</dbReference>
<dbReference type="EMBL" id="JAOPGA020000481">
    <property type="protein sequence ID" value="KAL0478926.1"/>
    <property type="molecule type" value="Genomic_DNA"/>
</dbReference>
<keyword evidence="3" id="KW-1185">Reference proteome</keyword>
<feature type="domain" description="Swiss Army Knife 2H phosphoesterase" evidence="1">
    <location>
        <begin position="190"/>
        <end position="334"/>
    </location>
</feature>
<dbReference type="SUPFAM" id="SSF52540">
    <property type="entry name" value="P-loop containing nucleoside triphosphate hydrolases"/>
    <property type="match status" value="1"/>
</dbReference>
<reference evidence="2 3" key="1">
    <citation type="submission" date="2024-03" db="EMBL/GenBank/DDBJ databases">
        <title>The Acrasis kona genome and developmental transcriptomes reveal deep origins of eukaryotic multicellular pathways.</title>
        <authorList>
            <person name="Sheikh S."/>
            <person name="Fu C.-J."/>
            <person name="Brown M.W."/>
            <person name="Baldauf S.L."/>
        </authorList>
    </citation>
    <scope>NUCLEOTIDE SEQUENCE [LARGE SCALE GENOMIC DNA]</scope>
    <source>
        <strain evidence="2 3">ATCC MYA-3509</strain>
    </source>
</reference>
<dbReference type="InterPro" id="IPR027417">
    <property type="entry name" value="P-loop_NTPase"/>
</dbReference>
<evidence type="ECO:0000313" key="3">
    <source>
        <dbReference type="Proteomes" id="UP001431209"/>
    </source>
</evidence>
<dbReference type="InterPro" id="IPR026302">
    <property type="entry name" value="NEDD4-bd_p2"/>
</dbReference>
<dbReference type="Pfam" id="PF13671">
    <property type="entry name" value="AAA_33"/>
    <property type="match status" value="1"/>
</dbReference>
<name>A0AAW2YQ26_9EUKA</name>
<accession>A0AAW2YQ26</accession>
<dbReference type="PANTHER" id="PTHR13308:SF40">
    <property type="entry name" value="NEDD4-BINDING PROTEIN 2-LIKE 1"/>
    <property type="match status" value="1"/>
</dbReference>
<evidence type="ECO:0000259" key="1">
    <source>
        <dbReference type="Pfam" id="PF22547"/>
    </source>
</evidence>
<gene>
    <name evidence="2" type="ORF">AKO1_007833</name>
</gene>